<feature type="modified residue" description="4-aspartylphosphate" evidence="15">
    <location>
        <position position="704"/>
    </location>
</feature>
<dbReference type="CDD" id="cd17546">
    <property type="entry name" value="REC_hyHK_CKI1_RcsC-like"/>
    <property type="match status" value="1"/>
</dbReference>
<dbReference type="CDD" id="cd00082">
    <property type="entry name" value="HisKA"/>
    <property type="match status" value="1"/>
</dbReference>
<proteinExistence type="predicted"/>
<keyword evidence="13" id="KW-0472">Membrane</keyword>
<organism evidence="22 23">
    <name type="scientific">Mixta gaviniae</name>
    <dbReference type="NCBI Taxonomy" id="665914"/>
    <lineage>
        <taxon>Bacteria</taxon>
        <taxon>Pseudomonadati</taxon>
        <taxon>Pseudomonadota</taxon>
        <taxon>Gammaproteobacteria</taxon>
        <taxon>Enterobacterales</taxon>
        <taxon>Erwiniaceae</taxon>
        <taxon>Mixta</taxon>
    </lineage>
</organism>
<evidence type="ECO:0000259" key="19">
    <source>
        <dbReference type="PROSITE" id="PS50112"/>
    </source>
</evidence>
<evidence type="ECO:0000259" key="18">
    <source>
        <dbReference type="PROSITE" id="PS50110"/>
    </source>
</evidence>
<dbReference type="CDD" id="cd16922">
    <property type="entry name" value="HATPase_EvgS-ArcB-TorS-like"/>
    <property type="match status" value="1"/>
</dbReference>
<feature type="domain" description="PAS" evidence="19">
    <location>
        <begin position="129"/>
        <end position="201"/>
    </location>
</feature>
<dbReference type="Pfam" id="PF12860">
    <property type="entry name" value="PAS_7"/>
    <property type="match status" value="1"/>
</dbReference>
<dbReference type="Gene3D" id="3.30.565.10">
    <property type="entry name" value="Histidine kinase-like ATPase, C-terminal domain"/>
    <property type="match status" value="1"/>
</dbReference>
<accession>A0A2L0IG40</accession>
<dbReference type="InterPro" id="IPR001610">
    <property type="entry name" value="PAC"/>
</dbReference>
<keyword evidence="10" id="KW-0067">ATP-binding</keyword>
<dbReference type="InterPro" id="IPR008207">
    <property type="entry name" value="Sig_transdc_His_kin_Hpt_dom"/>
</dbReference>
<feature type="domain" description="PAC" evidence="20">
    <location>
        <begin position="205"/>
        <end position="258"/>
    </location>
</feature>
<dbReference type="Pfam" id="PF02518">
    <property type="entry name" value="HATPase_c"/>
    <property type="match status" value="1"/>
</dbReference>
<keyword evidence="5 15" id="KW-0597">Phosphoprotein</keyword>
<feature type="domain" description="HPt" evidence="21">
    <location>
        <begin position="806"/>
        <end position="899"/>
    </location>
</feature>
<dbReference type="PROSITE" id="PS50109">
    <property type="entry name" value="HIS_KIN"/>
    <property type="match status" value="1"/>
</dbReference>
<evidence type="ECO:0000256" key="7">
    <source>
        <dbReference type="ARBA" id="ARBA00022692"/>
    </source>
</evidence>
<dbReference type="SUPFAM" id="SSF52172">
    <property type="entry name" value="CheY-like"/>
    <property type="match status" value="2"/>
</dbReference>
<dbReference type="InterPro" id="IPR036097">
    <property type="entry name" value="HisK_dim/P_sf"/>
</dbReference>
<reference evidence="22 23" key="1">
    <citation type="submission" date="2018-01" db="EMBL/GenBank/DDBJ databases">
        <title>Complete and assembled Genome of Pantoea gaviniae DSM22758T.</title>
        <authorList>
            <person name="Stevens M.J.A."/>
            <person name="Zurfluh K."/>
            <person name="Stephan R."/>
        </authorList>
    </citation>
    <scope>NUCLEOTIDE SEQUENCE [LARGE SCALE GENOMIC DNA]</scope>
    <source>
        <strain evidence="22 23">DSM 22758</strain>
    </source>
</reference>
<dbReference type="GO" id="GO:0005886">
    <property type="term" value="C:plasma membrane"/>
    <property type="evidence" value="ECO:0007669"/>
    <property type="project" value="UniProtKB-SubCell"/>
</dbReference>
<feature type="modified residue" description="Phosphohistidine" evidence="14">
    <location>
        <position position="845"/>
    </location>
</feature>
<dbReference type="SMART" id="SM00387">
    <property type="entry name" value="HATPase_c"/>
    <property type="match status" value="1"/>
</dbReference>
<dbReference type="InterPro" id="IPR005467">
    <property type="entry name" value="His_kinase_dom"/>
</dbReference>
<dbReference type="InterPro" id="IPR036641">
    <property type="entry name" value="HPT_dom_sf"/>
</dbReference>
<dbReference type="Pfam" id="PF01627">
    <property type="entry name" value="Hpt"/>
    <property type="match status" value="1"/>
</dbReference>
<dbReference type="EC" id="2.7.13.3" evidence="3"/>
<protein>
    <recommendedName>
        <fullName evidence="3">histidine kinase</fullName>
        <ecNumber evidence="3">2.7.13.3</ecNumber>
    </recommendedName>
</protein>
<dbReference type="Proteomes" id="UP000238365">
    <property type="component" value="Chromosome"/>
</dbReference>
<evidence type="ECO:0000259" key="20">
    <source>
        <dbReference type="PROSITE" id="PS50113"/>
    </source>
</evidence>
<dbReference type="PRINTS" id="PR00344">
    <property type="entry name" value="BCTRLSENSOR"/>
</dbReference>
<keyword evidence="7" id="KW-0812">Transmembrane</keyword>
<evidence type="ECO:0000256" key="1">
    <source>
        <dbReference type="ARBA" id="ARBA00000085"/>
    </source>
</evidence>
<dbReference type="SUPFAM" id="SSF55874">
    <property type="entry name" value="ATPase domain of HSP90 chaperone/DNA topoisomerase II/histidine kinase"/>
    <property type="match status" value="1"/>
</dbReference>
<evidence type="ECO:0000256" key="15">
    <source>
        <dbReference type="PROSITE-ProRule" id="PRU00169"/>
    </source>
</evidence>
<dbReference type="InterPro" id="IPR001789">
    <property type="entry name" value="Sig_transdc_resp-reg_receiver"/>
</dbReference>
<keyword evidence="8" id="KW-0547">Nucleotide-binding</keyword>
<dbReference type="Pfam" id="PF08447">
    <property type="entry name" value="PAS_3"/>
    <property type="match status" value="1"/>
</dbReference>
<comment type="subcellular location">
    <subcellularLocation>
        <location evidence="2">Cell membrane</location>
        <topology evidence="2">Multi-pass membrane protein</topology>
    </subcellularLocation>
</comment>
<evidence type="ECO:0000256" key="2">
    <source>
        <dbReference type="ARBA" id="ARBA00004651"/>
    </source>
</evidence>
<dbReference type="InterPro" id="IPR035965">
    <property type="entry name" value="PAS-like_dom_sf"/>
</dbReference>
<evidence type="ECO:0000256" key="12">
    <source>
        <dbReference type="ARBA" id="ARBA00023012"/>
    </source>
</evidence>
<evidence type="ECO:0000256" key="5">
    <source>
        <dbReference type="ARBA" id="ARBA00022553"/>
    </source>
</evidence>
<dbReference type="NCBIfam" id="TIGR00229">
    <property type="entry name" value="sensory_box"/>
    <property type="match status" value="1"/>
</dbReference>
<dbReference type="AlphaFoldDB" id="A0A2L0IG40"/>
<evidence type="ECO:0000256" key="4">
    <source>
        <dbReference type="ARBA" id="ARBA00022475"/>
    </source>
</evidence>
<dbReference type="SMART" id="SM00091">
    <property type="entry name" value="PAS"/>
    <property type="match status" value="1"/>
</dbReference>
<dbReference type="InterPro" id="IPR004358">
    <property type="entry name" value="Sig_transdc_His_kin-like_C"/>
</dbReference>
<evidence type="ECO:0000256" key="11">
    <source>
        <dbReference type="ARBA" id="ARBA00022989"/>
    </source>
</evidence>
<dbReference type="Gene3D" id="3.40.50.2300">
    <property type="match status" value="2"/>
</dbReference>
<dbReference type="SMART" id="SM00388">
    <property type="entry name" value="HisKA"/>
    <property type="match status" value="1"/>
</dbReference>
<dbReference type="InterPro" id="IPR036890">
    <property type="entry name" value="HATPase_C_sf"/>
</dbReference>
<evidence type="ECO:0000313" key="23">
    <source>
        <dbReference type="Proteomes" id="UP000238365"/>
    </source>
</evidence>
<dbReference type="InterPro" id="IPR003594">
    <property type="entry name" value="HATPase_dom"/>
</dbReference>
<comment type="catalytic activity">
    <reaction evidence="1">
        <text>ATP + protein L-histidine = ADP + protein N-phospho-L-histidine.</text>
        <dbReference type="EC" id="2.7.13.3"/>
    </reaction>
</comment>
<evidence type="ECO:0000256" key="3">
    <source>
        <dbReference type="ARBA" id="ARBA00012438"/>
    </source>
</evidence>
<evidence type="ECO:0000256" key="14">
    <source>
        <dbReference type="PROSITE-ProRule" id="PRU00110"/>
    </source>
</evidence>
<dbReference type="InterPro" id="IPR000014">
    <property type="entry name" value="PAS"/>
</dbReference>
<keyword evidence="23" id="KW-1185">Reference proteome</keyword>
<feature type="domain" description="Response regulatory" evidence="18">
    <location>
        <begin position="655"/>
        <end position="775"/>
    </location>
</feature>
<dbReference type="SMART" id="SM00086">
    <property type="entry name" value="PAC"/>
    <property type="match status" value="1"/>
</dbReference>
<evidence type="ECO:0000256" key="8">
    <source>
        <dbReference type="ARBA" id="ARBA00022741"/>
    </source>
</evidence>
<dbReference type="InterPro" id="IPR000700">
    <property type="entry name" value="PAS-assoc_C"/>
</dbReference>
<dbReference type="PROSITE" id="PS50112">
    <property type="entry name" value="PAS"/>
    <property type="match status" value="1"/>
</dbReference>
<evidence type="ECO:0000259" key="21">
    <source>
        <dbReference type="PROSITE" id="PS50894"/>
    </source>
</evidence>
<dbReference type="SUPFAM" id="SSF47384">
    <property type="entry name" value="Homodimeric domain of signal transducing histidine kinase"/>
    <property type="match status" value="1"/>
</dbReference>
<keyword evidence="12" id="KW-0902">Two-component regulatory system</keyword>
<evidence type="ECO:0000256" key="6">
    <source>
        <dbReference type="ARBA" id="ARBA00022679"/>
    </source>
</evidence>
<sequence length="903" mass="100711">MTQRPLPDDLNYVRAAIFIFDAQERLVSWNQQVERFYPSIRDRLRPGITLCELAEGFADATYMSDDTRGKAEFTASMINRCRIDNNSELRQLVDRKIFIQHNRTPEGGIVSLHTDLSDFDLASQSRQQLHEDFLLAAESTHIGIWDWQVSADILLVNDALLTMLGYPRETWHYSATFLDTLVHPDDRERVQERLRQASNDSVPVFDCEIRLLHQSGDYRWMLLSGQVVSLSIRGEMERAIGTLQDITKRKEAERLSQQAAAAAQAANEAKSAFLANMSHEIRTPMNGILGMTQLCLDTSLTDEQRDYMTLVLHSAKSLLRIINDILDFSKIEAGKMEIDEEIFELRPFIQSIVRPLMPAASEKSVELLVNIAPDVPHSISGDSVRLRQVLTNLVSNALKFTPQGEVELKLQISEPGQRLRYEVRDTGIGIPPEKQQLIFESFSQADTSTTRRYGGTGLGLTISARLVEIMGGALTVYSEPGKGSVFSFSLPLPEQAQPSAPLHASPLLSGINVLIVDDNATNRRLMRDMLRNMGLKPMITSSAAEALALLEENHDFPLILLDAQMPEKDGMSLAQELKANPELAGSKIIMLSSMSRFMDAAELKKIGVTHFLSKPVDQKELHDALLATLAVPDSAAPARVVPAEPSIKPDATALTILLAEDNLVNQKLAGFLLQKMGHRYEIVGNGIEALAQLDRQRWDLILMDLQMPEMDGERATALIRELEARNPHRPRQRIIAMTAHAMQGDREFCLQHGFDGYIAKPVSPDALQGEIARVMALEPGAEAEVPSSVAEPALDLNTLSARLGTDIELLHELLEMFAGELPRLVSQLQQALRARETESIRRLAHKLRGESATFGFEELVRLLQTLEQAASHAAPLDAEAIILQLDAQRERIMAMLRRLQEET</sequence>
<dbReference type="KEGG" id="pgz:C2E15_10525"/>
<evidence type="ECO:0000256" key="10">
    <source>
        <dbReference type="ARBA" id="ARBA00022840"/>
    </source>
</evidence>
<dbReference type="SMART" id="SM00448">
    <property type="entry name" value="REC"/>
    <property type="match status" value="2"/>
</dbReference>
<keyword evidence="9 22" id="KW-0418">Kinase</keyword>
<dbReference type="PROSITE" id="PS50053">
    <property type="entry name" value="UBIQUITIN_2"/>
    <property type="match status" value="1"/>
</dbReference>
<evidence type="ECO:0000259" key="16">
    <source>
        <dbReference type="PROSITE" id="PS50053"/>
    </source>
</evidence>
<dbReference type="PROSITE" id="PS50110">
    <property type="entry name" value="RESPONSE_REGULATORY"/>
    <property type="match status" value="2"/>
</dbReference>
<gene>
    <name evidence="22" type="ORF">C2E15_10525</name>
</gene>
<feature type="domain" description="Response regulatory" evidence="18">
    <location>
        <begin position="512"/>
        <end position="629"/>
    </location>
</feature>
<name>A0A2L0IG40_9GAMM</name>
<dbReference type="Gene3D" id="1.20.120.160">
    <property type="entry name" value="HPT domain"/>
    <property type="match status" value="1"/>
</dbReference>
<dbReference type="PROSITE" id="PS50113">
    <property type="entry name" value="PAC"/>
    <property type="match status" value="1"/>
</dbReference>
<feature type="domain" description="Ubiquitin-like" evidence="16">
    <location>
        <begin position="394"/>
        <end position="454"/>
    </location>
</feature>
<dbReference type="GO" id="GO:0000155">
    <property type="term" value="F:phosphorelay sensor kinase activity"/>
    <property type="evidence" value="ECO:0007669"/>
    <property type="project" value="InterPro"/>
</dbReference>
<dbReference type="GO" id="GO:0005524">
    <property type="term" value="F:ATP binding"/>
    <property type="evidence" value="ECO:0007669"/>
    <property type="project" value="UniProtKB-KW"/>
</dbReference>
<evidence type="ECO:0000256" key="9">
    <source>
        <dbReference type="ARBA" id="ARBA00022777"/>
    </source>
</evidence>
<dbReference type="PANTHER" id="PTHR45339">
    <property type="entry name" value="HYBRID SIGNAL TRANSDUCTION HISTIDINE KINASE J"/>
    <property type="match status" value="1"/>
</dbReference>
<dbReference type="FunFam" id="3.30.565.10:FF:000078">
    <property type="entry name" value="Two-component sensor histidine kinase"/>
    <property type="match status" value="1"/>
</dbReference>
<dbReference type="Gene3D" id="3.30.450.20">
    <property type="entry name" value="PAS domain"/>
    <property type="match status" value="1"/>
</dbReference>
<evidence type="ECO:0000256" key="13">
    <source>
        <dbReference type="ARBA" id="ARBA00023136"/>
    </source>
</evidence>
<dbReference type="RefSeq" id="WP_104957322.1">
    <property type="nucleotide sequence ID" value="NZ_CP026377.1"/>
</dbReference>
<dbReference type="Pfam" id="PF00072">
    <property type="entry name" value="Response_reg"/>
    <property type="match status" value="2"/>
</dbReference>
<keyword evidence="11" id="KW-1133">Transmembrane helix</keyword>
<dbReference type="InterPro" id="IPR011006">
    <property type="entry name" value="CheY-like_superfamily"/>
</dbReference>
<feature type="modified residue" description="4-aspartylphosphate" evidence="15">
    <location>
        <position position="562"/>
    </location>
</feature>
<dbReference type="Gene3D" id="1.10.287.130">
    <property type="match status" value="1"/>
</dbReference>
<dbReference type="CDD" id="cd00130">
    <property type="entry name" value="PAS"/>
    <property type="match status" value="1"/>
</dbReference>
<keyword evidence="6" id="KW-0808">Transferase</keyword>
<dbReference type="PANTHER" id="PTHR45339:SF1">
    <property type="entry name" value="HYBRID SIGNAL TRANSDUCTION HISTIDINE KINASE J"/>
    <property type="match status" value="1"/>
</dbReference>
<dbReference type="InterPro" id="IPR013655">
    <property type="entry name" value="PAS_fold_3"/>
</dbReference>
<dbReference type="SUPFAM" id="SSF55785">
    <property type="entry name" value="PYP-like sensor domain (PAS domain)"/>
    <property type="match status" value="1"/>
</dbReference>
<evidence type="ECO:0000259" key="17">
    <source>
        <dbReference type="PROSITE" id="PS50109"/>
    </source>
</evidence>
<dbReference type="InterPro" id="IPR000626">
    <property type="entry name" value="Ubiquitin-like_dom"/>
</dbReference>
<keyword evidence="4" id="KW-1003">Cell membrane</keyword>
<feature type="domain" description="Histidine kinase" evidence="17">
    <location>
        <begin position="276"/>
        <end position="494"/>
    </location>
</feature>
<dbReference type="Pfam" id="PF00512">
    <property type="entry name" value="HisKA"/>
    <property type="match status" value="1"/>
</dbReference>
<dbReference type="PROSITE" id="PS50894">
    <property type="entry name" value="HPT"/>
    <property type="match status" value="1"/>
</dbReference>
<dbReference type="InterPro" id="IPR003661">
    <property type="entry name" value="HisK_dim/P_dom"/>
</dbReference>
<dbReference type="SUPFAM" id="SSF47226">
    <property type="entry name" value="Histidine-containing phosphotransfer domain, HPT domain"/>
    <property type="match status" value="1"/>
</dbReference>
<evidence type="ECO:0000313" key="22">
    <source>
        <dbReference type="EMBL" id="AUX93470.1"/>
    </source>
</evidence>
<dbReference type="EMBL" id="CP026377">
    <property type="protein sequence ID" value="AUX93470.1"/>
    <property type="molecule type" value="Genomic_DNA"/>
</dbReference>
<dbReference type="FunFam" id="1.10.287.130:FF:000002">
    <property type="entry name" value="Two-component osmosensing histidine kinase"/>
    <property type="match status" value="1"/>
</dbReference>